<feature type="compositionally biased region" description="Low complexity" evidence="1">
    <location>
        <begin position="631"/>
        <end position="651"/>
    </location>
</feature>
<protein>
    <submittedName>
        <fullName evidence="2">Uncharacterized protein</fullName>
    </submittedName>
</protein>
<feature type="compositionally biased region" description="Polar residues" evidence="1">
    <location>
        <begin position="92"/>
        <end position="115"/>
    </location>
</feature>
<feature type="region of interest" description="Disordered" evidence="1">
    <location>
        <begin position="1"/>
        <end position="44"/>
    </location>
</feature>
<feature type="compositionally biased region" description="Polar residues" evidence="1">
    <location>
        <begin position="409"/>
        <end position="418"/>
    </location>
</feature>
<sequence>MNSALKPVLTSSSQNTAVTSSLSKPMHPQGTPTSYGQPTGHLTQTPYPNMNVAHNHPNAQANHYSINVANASTHYMGGSMGAIPPSNHPVANVSQSSGGQMYNPSKSVSCPSGYQPNLGHPPNQNAIPPISQTLPATSHSQQNTTNTLNTSTASSENPSEKPHSNGTPEVKSPPKTENQGNHASSKDKSPTPVPSQVPQISQAADKVVERSKPIPSVQEQKPPPESAKIPEDPKGETAGRIPAPVPAVTSDTSESSPVASGISNLQPETVSSPNKASESEDGSKTPSETDCKPVAPPSTIETKTVSVNEPISVPQETSERSAVPETDKDNKSNEPSENDKSSDKSASVDSDVDPLLITPTPATSKPKEQVSPKRDATPLKLATTPKTPTRKSKTPKPEESPKATKSETKTPIQRSPSTGKAKRQRRKTQPYQIPLPEIEIITKISSSTPRRSKNNDDKLIYFYKNEFLAVRNAEGGFYLCQAVQNIYKSSSKIKIRWLSQDKNDKSGEIYTPDFYDLTDFDCILTSIDLTRVDRGRYKLTPTEKERTDSILKRCLAVEKGEISTPSVSEEHPDGLDLSLYKDEEQLKKRKSTKRKGRTSSKSSKKEIATKKAPENAKVRKVEPKPEKKVVSRTTVTAKKAVVPEVKKATTTSRATRGKRRSDAKTSPVVDQKKAKVLAKIGRKTAIPASTSRLASTIKM</sequence>
<dbReference type="AlphaFoldDB" id="A0AAV8W4V3"/>
<feature type="compositionally biased region" description="Basic and acidic residues" evidence="1">
    <location>
        <begin position="228"/>
        <end position="237"/>
    </location>
</feature>
<reference evidence="2 3" key="1">
    <citation type="journal article" date="2023" name="Insect Mol. Biol.">
        <title>Genome sequencing provides insights into the evolution of gene families encoding plant cell wall-degrading enzymes in longhorned beetles.</title>
        <authorList>
            <person name="Shin N.R."/>
            <person name="Okamura Y."/>
            <person name="Kirsch R."/>
            <person name="Pauchet Y."/>
        </authorList>
    </citation>
    <scope>NUCLEOTIDE SEQUENCE [LARGE SCALE GENOMIC DNA]</scope>
    <source>
        <strain evidence="2">EAD_L_NR</strain>
    </source>
</reference>
<dbReference type="Proteomes" id="UP001159042">
    <property type="component" value="Unassembled WGS sequence"/>
</dbReference>
<gene>
    <name evidence="2" type="ORF">NQ315_010608</name>
</gene>
<organism evidence="2 3">
    <name type="scientific">Exocentrus adspersus</name>
    <dbReference type="NCBI Taxonomy" id="1586481"/>
    <lineage>
        <taxon>Eukaryota</taxon>
        <taxon>Metazoa</taxon>
        <taxon>Ecdysozoa</taxon>
        <taxon>Arthropoda</taxon>
        <taxon>Hexapoda</taxon>
        <taxon>Insecta</taxon>
        <taxon>Pterygota</taxon>
        <taxon>Neoptera</taxon>
        <taxon>Endopterygota</taxon>
        <taxon>Coleoptera</taxon>
        <taxon>Polyphaga</taxon>
        <taxon>Cucujiformia</taxon>
        <taxon>Chrysomeloidea</taxon>
        <taxon>Cerambycidae</taxon>
        <taxon>Lamiinae</taxon>
        <taxon>Acanthocinini</taxon>
        <taxon>Exocentrus</taxon>
    </lineage>
</organism>
<feature type="compositionally biased region" description="Polar residues" evidence="1">
    <location>
        <begin position="299"/>
        <end position="309"/>
    </location>
</feature>
<feature type="compositionally biased region" description="Basic and acidic residues" evidence="1">
    <location>
        <begin position="395"/>
        <end position="408"/>
    </location>
</feature>
<name>A0AAV8W4V3_9CUCU</name>
<evidence type="ECO:0000313" key="3">
    <source>
        <dbReference type="Proteomes" id="UP001159042"/>
    </source>
</evidence>
<feature type="compositionally biased region" description="Polar residues" evidence="1">
    <location>
        <begin position="122"/>
        <end position="135"/>
    </location>
</feature>
<feature type="compositionally biased region" description="Low complexity" evidence="1">
    <location>
        <begin position="136"/>
        <end position="155"/>
    </location>
</feature>
<feature type="compositionally biased region" description="Basic and acidic residues" evidence="1">
    <location>
        <begin position="568"/>
        <end position="586"/>
    </location>
</feature>
<comment type="caution">
    <text evidence="2">The sequence shown here is derived from an EMBL/GenBank/DDBJ whole genome shotgun (WGS) entry which is preliminary data.</text>
</comment>
<feature type="compositionally biased region" description="Low complexity" evidence="1">
    <location>
        <begin position="378"/>
        <end position="387"/>
    </location>
</feature>
<evidence type="ECO:0000313" key="2">
    <source>
        <dbReference type="EMBL" id="KAJ8921698.1"/>
    </source>
</evidence>
<keyword evidence="3" id="KW-1185">Reference proteome</keyword>
<feature type="compositionally biased region" description="Basic and acidic residues" evidence="1">
    <location>
        <begin position="603"/>
        <end position="629"/>
    </location>
</feature>
<feature type="compositionally biased region" description="Basic and acidic residues" evidence="1">
    <location>
        <begin position="277"/>
        <end position="291"/>
    </location>
</feature>
<evidence type="ECO:0000256" key="1">
    <source>
        <dbReference type="SAM" id="MobiDB-lite"/>
    </source>
</evidence>
<accession>A0AAV8W4V3</accession>
<proteinExistence type="predicted"/>
<feature type="compositionally biased region" description="Polar residues" evidence="1">
    <location>
        <begin position="30"/>
        <end position="44"/>
    </location>
</feature>
<feature type="compositionally biased region" description="Basic and acidic residues" evidence="1">
    <location>
        <begin position="325"/>
        <end position="343"/>
    </location>
</feature>
<feature type="compositionally biased region" description="Basic residues" evidence="1">
    <location>
        <begin position="587"/>
        <end position="598"/>
    </location>
</feature>
<dbReference type="EMBL" id="JANEYG010000009">
    <property type="protein sequence ID" value="KAJ8921698.1"/>
    <property type="molecule type" value="Genomic_DNA"/>
</dbReference>
<feature type="compositionally biased region" description="Polar residues" evidence="1">
    <location>
        <begin position="249"/>
        <end position="276"/>
    </location>
</feature>
<feature type="region of interest" description="Disordered" evidence="1">
    <location>
        <begin position="562"/>
        <end position="670"/>
    </location>
</feature>
<feature type="compositionally biased region" description="Basic and acidic residues" evidence="1">
    <location>
        <begin position="365"/>
        <end position="377"/>
    </location>
</feature>
<feature type="compositionally biased region" description="Polar residues" evidence="1">
    <location>
        <begin position="1"/>
        <end position="23"/>
    </location>
</feature>
<feature type="region of interest" description="Disordered" evidence="1">
    <location>
        <begin position="86"/>
        <end position="431"/>
    </location>
</feature>